<sequence length="93" mass="10457">MSISSPACTADQTPTDPLDKLSVFYTFSERMMSHRLLLNVLDIFAPSRDRFRIPAFSGNFILLPRLGFICLASSKTPFLAIRLACQKNNLTVF</sequence>
<keyword evidence="2" id="KW-1185">Reference proteome</keyword>
<dbReference type="Proteomes" id="UP000499080">
    <property type="component" value="Unassembled WGS sequence"/>
</dbReference>
<protein>
    <submittedName>
        <fullName evidence="1">Uncharacterized protein</fullName>
    </submittedName>
</protein>
<organism evidence="1 2">
    <name type="scientific">Araneus ventricosus</name>
    <name type="common">Orbweaver spider</name>
    <name type="synonym">Epeira ventricosa</name>
    <dbReference type="NCBI Taxonomy" id="182803"/>
    <lineage>
        <taxon>Eukaryota</taxon>
        <taxon>Metazoa</taxon>
        <taxon>Ecdysozoa</taxon>
        <taxon>Arthropoda</taxon>
        <taxon>Chelicerata</taxon>
        <taxon>Arachnida</taxon>
        <taxon>Araneae</taxon>
        <taxon>Araneomorphae</taxon>
        <taxon>Entelegynae</taxon>
        <taxon>Araneoidea</taxon>
        <taxon>Araneidae</taxon>
        <taxon>Araneus</taxon>
    </lineage>
</organism>
<accession>A0A4Y2CSJ5</accession>
<proteinExistence type="predicted"/>
<evidence type="ECO:0000313" key="1">
    <source>
        <dbReference type="EMBL" id="GBM06255.1"/>
    </source>
</evidence>
<reference evidence="1 2" key="1">
    <citation type="journal article" date="2019" name="Sci. Rep.">
        <title>Orb-weaving spider Araneus ventricosus genome elucidates the spidroin gene catalogue.</title>
        <authorList>
            <person name="Kono N."/>
            <person name="Nakamura H."/>
            <person name="Ohtoshi R."/>
            <person name="Moran D.A.P."/>
            <person name="Shinohara A."/>
            <person name="Yoshida Y."/>
            <person name="Fujiwara M."/>
            <person name="Mori M."/>
            <person name="Tomita M."/>
            <person name="Arakawa K."/>
        </authorList>
    </citation>
    <scope>NUCLEOTIDE SEQUENCE [LARGE SCALE GENOMIC DNA]</scope>
</reference>
<dbReference type="EMBL" id="BGPR01000225">
    <property type="protein sequence ID" value="GBM06255.1"/>
    <property type="molecule type" value="Genomic_DNA"/>
</dbReference>
<name>A0A4Y2CSJ5_ARAVE</name>
<comment type="caution">
    <text evidence="1">The sequence shown here is derived from an EMBL/GenBank/DDBJ whole genome shotgun (WGS) entry which is preliminary data.</text>
</comment>
<evidence type="ECO:0000313" key="2">
    <source>
        <dbReference type="Proteomes" id="UP000499080"/>
    </source>
</evidence>
<gene>
    <name evidence="1" type="ORF">AVEN_269649_1</name>
</gene>
<dbReference type="AlphaFoldDB" id="A0A4Y2CSJ5"/>